<evidence type="ECO:0000313" key="3">
    <source>
        <dbReference type="EMBL" id="KAJ5191886.1"/>
    </source>
</evidence>
<dbReference type="PROSITE" id="PS50879">
    <property type="entry name" value="RNASE_H_1"/>
    <property type="match status" value="1"/>
</dbReference>
<evidence type="ECO:0000259" key="2">
    <source>
        <dbReference type="PROSITE" id="PS50879"/>
    </source>
</evidence>
<dbReference type="AlphaFoldDB" id="A0A9W9J9R2"/>
<dbReference type="InterPro" id="IPR002156">
    <property type="entry name" value="RNaseH_domain"/>
</dbReference>
<dbReference type="CDD" id="cd09276">
    <property type="entry name" value="Rnase_HI_RT_non_LTR"/>
    <property type="match status" value="1"/>
</dbReference>
<dbReference type="InterPro" id="IPR036397">
    <property type="entry name" value="RNaseH_sf"/>
</dbReference>
<organism evidence="3 4">
    <name type="scientific">Penicillium cinerascens</name>
    <dbReference type="NCBI Taxonomy" id="70096"/>
    <lineage>
        <taxon>Eukaryota</taxon>
        <taxon>Fungi</taxon>
        <taxon>Dikarya</taxon>
        <taxon>Ascomycota</taxon>
        <taxon>Pezizomycotina</taxon>
        <taxon>Eurotiomycetes</taxon>
        <taxon>Eurotiomycetidae</taxon>
        <taxon>Eurotiales</taxon>
        <taxon>Aspergillaceae</taxon>
        <taxon>Penicillium</taxon>
    </lineage>
</organism>
<name>A0A9W9J9R2_9EURO</name>
<accession>A0A9W9J9R2</accession>
<dbReference type="RefSeq" id="XP_058304826.1">
    <property type="nucleotide sequence ID" value="XM_058457927.1"/>
</dbReference>
<proteinExistence type="predicted"/>
<reference evidence="3" key="1">
    <citation type="submission" date="2022-12" db="EMBL/GenBank/DDBJ databases">
        <authorList>
            <person name="Petersen C."/>
        </authorList>
    </citation>
    <scope>NUCLEOTIDE SEQUENCE</scope>
    <source>
        <strain evidence="3">IBT 15544</strain>
    </source>
</reference>
<dbReference type="EMBL" id="JAPQKR010000016">
    <property type="protein sequence ID" value="KAJ5191886.1"/>
    <property type="molecule type" value="Genomic_DNA"/>
</dbReference>
<reference evidence="3" key="2">
    <citation type="journal article" date="2023" name="IMA Fungus">
        <title>Comparative genomic study of the Penicillium genus elucidates a diverse pangenome and 15 lateral gene transfer events.</title>
        <authorList>
            <person name="Petersen C."/>
            <person name="Sorensen T."/>
            <person name="Nielsen M.R."/>
            <person name="Sondergaard T.E."/>
            <person name="Sorensen J.L."/>
            <person name="Fitzpatrick D.A."/>
            <person name="Frisvad J.C."/>
            <person name="Nielsen K.L."/>
        </authorList>
    </citation>
    <scope>NUCLEOTIDE SEQUENCE</scope>
    <source>
        <strain evidence="3">IBT 15544</strain>
    </source>
</reference>
<dbReference type="GO" id="GO:0004523">
    <property type="term" value="F:RNA-DNA hybrid ribonuclease activity"/>
    <property type="evidence" value="ECO:0007669"/>
    <property type="project" value="InterPro"/>
</dbReference>
<evidence type="ECO:0000313" key="4">
    <source>
        <dbReference type="Proteomes" id="UP001150904"/>
    </source>
</evidence>
<feature type="compositionally biased region" description="Low complexity" evidence="1">
    <location>
        <begin position="97"/>
        <end position="107"/>
    </location>
</feature>
<feature type="compositionally biased region" description="Basic and acidic residues" evidence="1">
    <location>
        <begin position="49"/>
        <end position="59"/>
    </location>
</feature>
<gene>
    <name evidence="3" type="ORF">N7498_010871</name>
</gene>
<dbReference type="GeneID" id="83185228"/>
<feature type="domain" description="RNase H type-1" evidence="2">
    <location>
        <begin position="171"/>
        <end position="337"/>
    </location>
</feature>
<dbReference type="SUPFAM" id="SSF53098">
    <property type="entry name" value="Ribonuclease H-like"/>
    <property type="match status" value="1"/>
</dbReference>
<dbReference type="OrthoDB" id="3548481at2759"/>
<sequence length="510" mass="57194">MFTSYCKSVQGHLEHIQEYEPTGLQDNLLAFEARLTSLSAARRTLSPNKHGDEACRPLEGHPSSSSLDVIPENPARVFSKEEMAEWANMHRKPSPLPLKKTSTSSSLADGPGRRIPVVTFKRKRSPSPCVSRSRPRQGLSEGYKGHILVENREEARRFALMMEGLPYRTEKVHRIVLWTDGSVVHNCGAGSVVWKRSPDHKDWDGKGFPLPYKTNCSVLTEVFAISHALEIAVDQLKGIRGLASKAFRDEGREVQIQPEYRVFVFTDSCEALDIIRSGRPMRGREAVELWHDYIRKCIRHYSELRGLGANIQLRLVPGHKGVPGNEEAHKIANTTAHSLASDWGLERGCKSRRIHKMLQSMGRSMGRKLCWTHRGSENLSIPRSSGADETYSPPTVRPIPSADNAWEVEQPVTRKRPWRRLLHSMTPHVSFPVPLAIMMPNIDRDADEWIHGPQETLPAPALDPYLGWTPVNYQRRVSNGTVAAKPLNPVLLEPPAIVIIDSDSSTSADI</sequence>
<evidence type="ECO:0000256" key="1">
    <source>
        <dbReference type="SAM" id="MobiDB-lite"/>
    </source>
</evidence>
<protein>
    <recommendedName>
        <fullName evidence="2">RNase H type-1 domain-containing protein</fullName>
    </recommendedName>
</protein>
<dbReference type="Proteomes" id="UP001150904">
    <property type="component" value="Unassembled WGS sequence"/>
</dbReference>
<dbReference type="Gene3D" id="3.30.420.10">
    <property type="entry name" value="Ribonuclease H-like superfamily/Ribonuclease H"/>
    <property type="match status" value="1"/>
</dbReference>
<dbReference type="InterPro" id="IPR012337">
    <property type="entry name" value="RNaseH-like_sf"/>
</dbReference>
<dbReference type="GO" id="GO:0003676">
    <property type="term" value="F:nucleic acid binding"/>
    <property type="evidence" value="ECO:0007669"/>
    <property type="project" value="InterPro"/>
</dbReference>
<keyword evidence="4" id="KW-1185">Reference proteome</keyword>
<feature type="region of interest" description="Disordered" evidence="1">
    <location>
        <begin position="90"/>
        <end position="113"/>
    </location>
</feature>
<comment type="caution">
    <text evidence="3">The sequence shown here is derived from an EMBL/GenBank/DDBJ whole genome shotgun (WGS) entry which is preliminary data.</text>
</comment>
<feature type="region of interest" description="Disordered" evidence="1">
    <location>
        <begin position="46"/>
        <end position="70"/>
    </location>
</feature>